<dbReference type="VEuPathDB" id="VectorBase:FBgn0032385"/>
<organism evidence="3">
    <name type="scientific">Drosophila melanogaster</name>
    <name type="common">Fruit fly</name>
    <dbReference type="NCBI Taxonomy" id="7227"/>
    <lineage>
        <taxon>Eukaryota</taxon>
        <taxon>Metazoa</taxon>
        <taxon>Ecdysozoa</taxon>
        <taxon>Arthropoda</taxon>
        <taxon>Hexapoda</taxon>
        <taxon>Insecta</taxon>
        <taxon>Pterygota</taxon>
        <taxon>Neoptera</taxon>
        <taxon>Endopterygota</taxon>
        <taxon>Diptera</taxon>
        <taxon>Brachycera</taxon>
        <taxon>Muscomorpha</taxon>
        <taxon>Ephydroidea</taxon>
        <taxon>Drosophilidae</taxon>
        <taxon>Drosophila</taxon>
        <taxon>Sophophora</taxon>
    </lineage>
</organism>
<dbReference type="Bgee" id="FBgn0032385">
    <property type="expression patterns" value="Expressed in early elongation stage spermatid (Drosophila) in testis and 21 other cell types or tissues"/>
</dbReference>
<reference evidence="3" key="1">
    <citation type="submission" date="2002-11" db="EMBL/GenBank/DDBJ databases">
        <authorList>
            <person name="Stapleton M."/>
            <person name="Brokstein P."/>
            <person name="Hong L."/>
            <person name="Agbayani A."/>
            <person name="Carlson J."/>
            <person name="Champe M."/>
            <person name="Chavez C."/>
            <person name="Dorsett V."/>
            <person name="Dresnek D."/>
            <person name="Farfan D."/>
            <person name="Frise E."/>
            <person name="George R."/>
            <person name="Gonzalez M."/>
            <person name="Guarin H."/>
            <person name="Kronmiller B."/>
            <person name="Li P."/>
            <person name="Liao G."/>
            <person name="Miranda A."/>
            <person name="Mungall C.J."/>
            <person name="Nunoo J."/>
            <person name="Pacleb J."/>
            <person name="Paragas V."/>
            <person name="Park S."/>
            <person name="Patel S."/>
            <person name="Phouanenavong S."/>
            <person name="Wan K."/>
            <person name="Yu C."/>
            <person name="Lewis S.E."/>
            <person name="Rubin G.M."/>
            <person name="Celniker S."/>
        </authorList>
    </citation>
    <scope>NUCLEOTIDE SEQUENCE</scope>
    <source>
        <strain evidence="3">Berkeley</strain>
    </source>
</reference>
<dbReference type="ExpressionAtlas" id="Q8IH68">
    <property type="expression patterns" value="baseline and differential"/>
</dbReference>
<feature type="coiled-coil region" evidence="1">
    <location>
        <begin position="112"/>
        <end position="143"/>
    </location>
</feature>
<evidence type="ECO:0000313" key="4">
    <source>
        <dbReference type="FlyBase" id="FBgn0032385"/>
    </source>
</evidence>
<dbReference type="AGR" id="FB:FBgn0032385"/>
<feature type="region of interest" description="Disordered" evidence="2">
    <location>
        <begin position="1"/>
        <end position="23"/>
    </location>
</feature>
<dbReference type="OrthoDB" id="7817850at2759"/>
<gene>
    <name evidence="4" type="ORF">CG16964</name>
</gene>
<keyword evidence="1" id="KW-0175">Coiled coil</keyword>
<dbReference type="AlphaFoldDB" id="Q8IH68"/>
<dbReference type="FlyBase" id="FBgn0032385">
    <property type="gene designation" value="CG16964"/>
</dbReference>
<accession>Q8IH68</accession>
<evidence type="ECO:0000256" key="2">
    <source>
        <dbReference type="SAM" id="MobiDB-lite"/>
    </source>
</evidence>
<name>Q8IH68_DROME</name>
<evidence type="ECO:0000313" key="3">
    <source>
        <dbReference type="EMBL" id="AAN71146.1"/>
    </source>
</evidence>
<proteinExistence type="evidence at transcript level"/>
<dbReference type="HOGENOM" id="CLU_2075615_0_0_1"/>
<sequence>HKQSSTQKPNSSSELKKREKNVATKMLTTMRGSAKKLPIWPLTHFRRFPTLIKSHASSEEKFEQKAEEVDGVSNMKLPYFISPRCVQNQDQLVDGQTKMFTYNYHPFSIYDLNEATLRAKQAADEYSKKIDELQKRKIEYVNK</sequence>
<dbReference type="EMBL" id="BT001391">
    <property type="protein sequence ID" value="AAN71146.1"/>
    <property type="molecule type" value="mRNA"/>
</dbReference>
<evidence type="ECO:0000256" key="1">
    <source>
        <dbReference type="SAM" id="Coils"/>
    </source>
</evidence>
<protein>
    <submittedName>
        <fullName evidence="3">GH05159p</fullName>
    </submittedName>
</protein>
<feature type="compositionally biased region" description="Polar residues" evidence="2">
    <location>
        <begin position="1"/>
        <end position="13"/>
    </location>
</feature>
<feature type="non-terminal residue" evidence="3">
    <location>
        <position position="1"/>
    </location>
</feature>